<reference evidence="2 3" key="1">
    <citation type="submission" date="2020-08" db="EMBL/GenBank/DDBJ databases">
        <title>Genomic Encyclopedia of Type Strains, Phase IV (KMG-IV): sequencing the most valuable type-strain genomes for metagenomic binning, comparative biology and taxonomic classification.</title>
        <authorList>
            <person name="Goeker M."/>
        </authorList>
    </citation>
    <scope>NUCLEOTIDE SEQUENCE [LARGE SCALE GENOMIC DNA]</scope>
    <source>
        <strain evidence="2 3">DSM 44197</strain>
    </source>
</reference>
<dbReference type="EMBL" id="JACJIA010000004">
    <property type="protein sequence ID" value="MBA8952092.1"/>
    <property type="molecule type" value="Genomic_DNA"/>
</dbReference>
<evidence type="ECO:0000313" key="3">
    <source>
        <dbReference type="Proteomes" id="UP000572680"/>
    </source>
</evidence>
<name>A0A7W3QM15_ACTNM</name>
<feature type="region of interest" description="Disordered" evidence="1">
    <location>
        <begin position="446"/>
        <end position="481"/>
    </location>
</feature>
<proteinExistence type="predicted"/>
<sequence>MSEQFDHLPPRWLIRYVITDIGDLNGWFTALPLAVAAVLPVLPGVPWPTALLPLACGLALAGAKIYARLDSHRSSRDLAVWGAERVLRLIDESDFAPASHITPGTLALRDGLLRGAAELRRALAERDAARCKSLKSRCERDLALLELRWHGRIVTGAGRSGASSRDAEQTPAWERTAPTPLRSFEGRGDATVPVRLGLPGEMLLEFAPEPGVKGRVNVQDERRKKDPYGMRAFAPGVPVRRLYQPPSVYRRFGGVKSHGYLRVTCEGSWALRLLEPGAMLRFTVLAEGHGDEVLLYTGPPATLTVEATGSVTLTSLDGDLRPDGRIALEAPGSTPVSGPAPLVVRCESSWRLTAEPIDVEIAPPRDFDESVTGVGDEIVRYTGPTRLLTVRPPDGVDDFRLELLTQTLTPDALIFRRDHWNRHEKEATFLAHTGSLFRIGGTGEGWTLAPAPPDPLPVDPDPLPVDPLAPGAPGGSRTRVV</sequence>
<dbReference type="AlphaFoldDB" id="A0A7W3QM15"/>
<accession>A0A7W3QM15</accession>
<evidence type="ECO:0000313" key="2">
    <source>
        <dbReference type="EMBL" id="MBA8952092.1"/>
    </source>
</evidence>
<feature type="compositionally biased region" description="Pro residues" evidence="1">
    <location>
        <begin position="450"/>
        <end position="467"/>
    </location>
</feature>
<dbReference type="Proteomes" id="UP000572680">
    <property type="component" value="Unassembled WGS sequence"/>
</dbReference>
<gene>
    <name evidence="2" type="ORF">HNR61_003732</name>
</gene>
<keyword evidence="3" id="KW-1185">Reference proteome</keyword>
<protein>
    <submittedName>
        <fullName evidence="2">Uncharacterized protein</fullName>
    </submittedName>
</protein>
<organism evidence="2 3">
    <name type="scientific">Actinomadura namibiensis</name>
    <dbReference type="NCBI Taxonomy" id="182080"/>
    <lineage>
        <taxon>Bacteria</taxon>
        <taxon>Bacillati</taxon>
        <taxon>Actinomycetota</taxon>
        <taxon>Actinomycetes</taxon>
        <taxon>Streptosporangiales</taxon>
        <taxon>Thermomonosporaceae</taxon>
        <taxon>Actinomadura</taxon>
    </lineage>
</organism>
<dbReference type="RefSeq" id="WP_182844368.1">
    <property type="nucleotide sequence ID" value="NZ_BAAALP010000125.1"/>
</dbReference>
<feature type="region of interest" description="Disordered" evidence="1">
    <location>
        <begin position="158"/>
        <end position="187"/>
    </location>
</feature>
<comment type="caution">
    <text evidence="2">The sequence shown here is derived from an EMBL/GenBank/DDBJ whole genome shotgun (WGS) entry which is preliminary data.</text>
</comment>
<evidence type="ECO:0000256" key="1">
    <source>
        <dbReference type="SAM" id="MobiDB-lite"/>
    </source>
</evidence>